<dbReference type="InterPro" id="IPR010982">
    <property type="entry name" value="Lambda_DNA-bd_dom_sf"/>
</dbReference>
<dbReference type="Gene3D" id="1.10.260.40">
    <property type="entry name" value="lambda repressor-like DNA-binding domains"/>
    <property type="match status" value="1"/>
</dbReference>
<proteinExistence type="predicted"/>
<evidence type="ECO:0000256" key="2">
    <source>
        <dbReference type="SAM" id="Phobius"/>
    </source>
</evidence>
<dbReference type="CDD" id="cd00093">
    <property type="entry name" value="HTH_XRE"/>
    <property type="match status" value="1"/>
</dbReference>
<dbReference type="SMART" id="SM00530">
    <property type="entry name" value="HTH_XRE"/>
    <property type="match status" value="1"/>
</dbReference>
<dbReference type="Proteomes" id="UP000604341">
    <property type="component" value="Unassembled WGS sequence"/>
</dbReference>
<sequence>MDGTVTSFGAALRQAREQLGLSTQDVALRTKIRGDYLRALEDGNLSLLPERTFTRSYLTRYARELGLDPQPLLQDFDRTSPAPAGSSQSARPVPRRRRVPVTLIAALLGGLLIVGASGYLLSQRATRPAPVVQADPAPTPAPAHAATVRLTVKVTPPGARVYLDNRDLGSAPILAFPVDARTQAELRVELSGREPLRQAINVTRSRNLRVNLNVKGKPSVLTDAAAPAPRPASAQTTTRGAATPGQGTQTTPAQGAATDTRTPAAAPATPSGVQVSYSGPAWTRVTDASGRILFEGTPTAGTVKSYPKGVTIRTGNAAAVKVSVDGAPGAALGQAGQVVTRSF</sequence>
<keyword evidence="5" id="KW-1185">Reference proteome</keyword>
<feature type="region of interest" description="Disordered" evidence="1">
    <location>
        <begin position="71"/>
        <end position="95"/>
    </location>
</feature>
<evidence type="ECO:0000259" key="3">
    <source>
        <dbReference type="SMART" id="SM00530"/>
    </source>
</evidence>
<name>A0ABQ2FKQ2_9DEIO</name>
<keyword evidence="2" id="KW-0472">Membrane</keyword>
<feature type="compositionally biased region" description="Low complexity" evidence="1">
    <location>
        <begin position="224"/>
        <end position="270"/>
    </location>
</feature>
<accession>A0ABQ2FKQ2</accession>
<protein>
    <recommendedName>
        <fullName evidence="3">HTH cro/C1-type domain-containing protein</fullName>
    </recommendedName>
</protein>
<dbReference type="InterPro" id="IPR050400">
    <property type="entry name" value="Bact_Cytoskel_RodZ"/>
</dbReference>
<comment type="caution">
    <text evidence="4">The sequence shown here is derived from an EMBL/GenBank/DDBJ whole genome shotgun (WGS) entry which is preliminary data.</text>
</comment>
<dbReference type="EMBL" id="BMPE01000008">
    <property type="protein sequence ID" value="GGL07496.1"/>
    <property type="molecule type" value="Genomic_DNA"/>
</dbReference>
<dbReference type="PANTHER" id="PTHR34475">
    <property type="match status" value="1"/>
</dbReference>
<organism evidence="4 5">
    <name type="scientific">Deinococcus radiotolerans</name>
    <dbReference type="NCBI Taxonomy" id="1309407"/>
    <lineage>
        <taxon>Bacteria</taxon>
        <taxon>Thermotogati</taxon>
        <taxon>Deinococcota</taxon>
        <taxon>Deinococci</taxon>
        <taxon>Deinococcales</taxon>
        <taxon>Deinococcaceae</taxon>
        <taxon>Deinococcus</taxon>
    </lineage>
</organism>
<feature type="transmembrane region" description="Helical" evidence="2">
    <location>
        <begin position="101"/>
        <end position="121"/>
    </location>
</feature>
<dbReference type="SUPFAM" id="SSF47413">
    <property type="entry name" value="lambda repressor-like DNA-binding domains"/>
    <property type="match status" value="1"/>
</dbReference>
<evidence type="ECO:0000313" key="5">
    <source>
        <dbReference type="Proteomes" id="UP000604341"/>
    </source>
</evidence>
<evidence type="ECO:0000256" key="1">
    <source>
        <dbReference type="SAM" id="MobiDB-lite"/>
    </source>
</evidence>
<evidence type="ECO:0000313" key="4">
    <source>
        <dbReference type="EMBL" id="GGL07496.1"/>
    </source>
</evidence>
<dbReference type="InterPro" id="IPR001387">
    <property type="entry name" value="Cro/C1-type_HTH"/>
</dbReference>
<dbReference type="InterPro" id="IPR025194">
    <property type="entry name" value="RodZ-like_C"/>
</dbReference>
<dbReference type="Pfam" id="PF13413">
    <property type="entry name" value="HTH_25"/>
    <property type="match status" value="1"/>
</dbReference>
<dbReference type="Pfam" id="PF13464">
    <property type="entry name" value="RodZ_C"/>
    <property type="match status" value="1"/>
</dbReference>
<dbReference type="Pfam" id="PF08308">
    <property type="entry name" value="PEGA"/>
    <property type="match status" value="1"/>
</dbReference>
<dbReference type="InterPro" id="IPR013229">
    <property type="entry name" value="PEGA"/>
</dbReference>
<keyword evidence="2" id="KW-1133">Transmembrane helix</keyword>
<reference evidence="5" key="1">
    <citation type="journal article" date="2019" name="Int. J. Syst. Evol. Microbiol.">
        <title>The Global Catalogue of Microorganisms (GCM) 10K type strain sequencing project: providing services to taxonomists for standard genome sequencing and annotation.</title>
        <authorList>
            <consortium name="The Broad Institute Genomics Platform"/>
            <consortium name="The Broad Institute Genome Sequencing Center for Infectious Disease"/>
            <person name="Wu L."/>
            <person name="Ma J."/>
        </authorList>
    </citation>
    <scope>NUCLEOTIDE SEQUENCE [LARGE SCALE GENOMIC DNA]</scope>
    <source>
        <strain evidence="5">JCM 19173</strain>
    </source>
</reference>
<dbReference type="PANTHER" id="PTHR34475:SF1">
    <property type="entry name" value="CYTOSKELETON PROTEIN RODZ"/>
    <property type="match status" value="1"/>
</dbReference>
<gene>
    <name evidence="4" type="ORF">GCM10010844_27880</name>
</gene>
<feature type="region of interest" description="Disordered" evidence="1">
    <location>
        <begin position="221"/>
        <end position="278"/>
    </location>
</feature>
<feature type="domain" description="HTH cro/C1-type" evidence="3">
    <location>
        <begin position="11"/>
        <end position="72"/>
    </location>
</feature>
<keyword evidence="2" id="KW-0812">Transmembrane</keyword>